<keyword evidence="1 2" id="KW-0732">Signal</keyword>
<dbReference type="AlphaFoldDB" id="A0AAC8Q5N3"/>
<dbReference type="Proteomes" id="UP000035579">
    <property type="component" value="Chromosome"/>
</dbReference>
<dbReference type="CDD" id="cd16329">
    <property type="entry name" value="LolA_like"/>
    <property type="match status" value="1"/>
</dbReference>
<feature type="domain" description="Uncharacterized protein TP-0789" evidence="3">
    <location>
        <begin position="67"/>
        <end position="241"/>
    </location>
</feature>
<feature type="chain" id="PRO_5042250183" evidence="2">
    <location>
        <begin position="20"/>
        <end position="241"/>
    </location>
</feature>
<evidence type="ECO:0000256" key="2">
    <source>
        <dbReference type="SAM" id="SignalP"/>
    </source>
</evidence>
<evidence type="ECO:0000313" key="6">
    <source>
        <dbReference type="Proteomes" id="UP000035579"/>
    </source>
</evidence>
<reference evidence="5 7" key="2">
    <citation type="submission" date="2018-08" db="EMBL/GenBank/DDBJ databases">
        <title>Genomic Encyclopedia of Archaeal and Bacterial Type Strains, Phase II (KMG-II): from individual species to whole genera.</title>
        <authorList>
            <person name="Goeker M."/>
        </authorList>
    </citation>
    <scope>NUCLEOTIDE SEQUENCE [LARGE SCALE GENOMIC DNA]</scope>
    <source>
        <strain evidence="5 7">DSM 2261</strain>
    </source>
</reference>
<evidence type="ECO:0000259" key="3">
    <source>
        <dbReference type="Pfam" id="PF17131"/>
    </source>
</evidence>
<protein>
    <submittedName>
        <fullName evidence="4">Outer membrane lipoprotein-sorting protein</fullName>
    </submittedName>
</protein>
<dbReference type="InterPro" id="IPR029046">
    <property type="entry name" value="LolA/LolB/LppX"/>
</dbReference>
<accession>A0AAC8Q5N3</accession>
<evidence type="ECO:0000313" key="7">
    <source>
        <dbReference type="Proteomes" id="UP000256345"/>
    </source>
</evidence>
<evidence type="ECO:0000313" key="4">
    <source>
        <dbReference type="EMBL" id="AKJ00788.1"/>
    </source>
</evidence>
<evidence type="ECO:0000313" key="5">
    <source>
        <dbReference type="EMBL" id="REG25951.1"/>
    </source>
</evidence>
<dbReference type="SUPFAM" id="SSF89392">
    <property type="entry name" value="Prokaryotic lipoproteins and lipoprotein localization factors"/>
    <property type="match status" value="1"/>
</dbReference>
<dbReference type="EMBL" id="CP011509">
    <property type="protein sequence ID" value="AKJ00788.1"/>
    <property type="molecule type" value="Genomic_DNA"/>
</dbReference>
<dbReference type="KEGG" id="age:AA314_02414"/>
<keyword evidence="4" id="KW-0449">Lipoprotein</keyword>
<dbReference type="InterPro" id="IPR033399">
    <property type="entry name" value="TP_0789-like"/>
</dbReference>
<dbReference type="InterPro" id="IPR052944">
    <property type="entry name" value="Sporulation_related"/>
</dbReference>
<organism evidence="4 6">
    <name type="scientific">Archangium gephyra</name>
    <dbReference type="NCBI Taxonomy" id="48"/>
    <lineage>
        <taxon>Bacteria</taxon>
        <taxon>Pseudomonadati</taxon>
        <taxon>Myxococcota</taxon>
        <taxon>Myxococcia</taxon>
        <taxon>Myxococcales</taxon>
        <taxon>Cystobacterineae</taxon>
        <taxon>Archangiaceae</taxon>
        <taxon>Archangium</taxon>
    </lineage>
</organism>
<name>A0AAC8Q5N3_9BACT</name>
<dbReference type="PANTHER" id="PTHR37507">
    <property type="entry name" value="SPORULATION PROTEIN YDCC"/>
    <property type="match status" value="1"/>
</dbReference>
<sequence length="241" mass="27297">MRAFTLALMTLLVAAPALAAEPTAEDLLAKYDAVMGPRTFETESEMTAYREDGSSRTYVMKLLRGEDDKFRVWFKGPASVKGQEMLRSGDNMWVYLPNLKRATRIANRDSFQGGDFNNADVMRVNYTKDYTAKLVASEVPDAYALELKAKNAETSYDAIKLWLRKKDGMPVKGEYYGTSGQMLRSAEFTEYTEFEKGYTRPAKVVMRNELVKARRSEMVLKGMKLNVEAPAQRFTQADLGR</sequence>
<reference evidence="4 6" key="1">
    <citation type="submission" date="2015-05" db="EMBL/GenBank/DDBJ databases">
        <title>Genome assembly of Archangium gephyra DSM 2261.</title>
        <authorList>
            <person name="Sharma G."/>
            <person name="Subramanian S."/>
        </authorList>
    </citation>
    <scope>NUCLEOTIDE SEQUENCE [LARGE SCALE GENOMIC DNA]</scope>
    <source>
        <strain evidence="4 6">DSM 2261</strain>
    </source>
</reference>
<evidence type="ECO:0000256" key="1">
    <source>
        <dbReference type="ARBA" id="ARBA00022729"/>
    </source>
</evidence>
<keyword evidence="7" id="KW-1185">Reference proteome</keyword>
<dbReference type="Gene3D" id="2.50.20.10">
    <property type="entry name" value="Lipoprotein localisation LolA/LolB/LppX"/>
    <property type="match status" value="1"/>
</dbReference>
<dbReference type="EMBL" id="QUMU01000012">
    <property type="protein sequence ID" value="REG25951.1"/>
    <property type="molecule type" value="Genomic_DNA"/>
</dbReference>
<dbReference type="RefSeq" id="WP_047855530.1">
    <property type="nucleotide sequence ID" value="NZ_CP011509.1"/>
</dbReference>
<dbReference type="PANTHER" id="PTHR37507:SF2">
    <property type="entry name" value="SPORULATION PROTEIN YDCC"/>
    <property type="match status" value="1"/>
</dbReference>
<dbReference type="Pfam" id="PF17131">
    <property type="entry name" value="LolA_like"/>
    <property type="match status" value="1"/>
</dbReference>
<feature type="signal peptide" evidence="2">
    <location>
        <begin position="1"/>
        <end position="19"/>
    </location>
</feature>
<gene>
    <name evidence="4" type="ORF">AA314_02414</name>
    <name evidence="5" type="ORF">ATI61_11246</name>
</gene>
<proteinExistence type="predicted"/>
<dbReference type="Proteomes" id="UP000256345">
    <property type="component" value="Unassembled WGS sequence"/>
</dbReference>